<dbReference type="InterPro" id="IPR023353">
    <property type="entry name" value="LemA-like_dom_sf"/>
</dbReference>
<name>A0A1N6DWF8_9BACT</name>
<dbReference type="GO" id="GO:0016020">
    <property type="term" value="C:membrane"/>
    <property type="evidence" value="ECO:0007669"/>
    <property type="project" value="UniProtKB-SubCell"/>
</dbReference>
<keyword evidence="5 6" id="KW-0472">Membrane</keyword>
<feature type="transmembrane region" description="Helical" evidence="6">
    <location>
        <begin position="6"/>
        <end position="24"/>
    </location>
</feature>
<sequence>MGTSSIVILAVVVIIGLWAVSLYNKLVSKRTLVKEAWSGIDVSLKKRYDLLPNLVETVKGYAAHEKSTLEEVTRYRTASMNAGSTAEKAQAESGLTRALGSLFAVAENYPDLKANENFRQLQVELSAIENNLESARRYYNGTVRENNILVESFPSNIVAGMFKFEKSEFFEIEDNAHRERPNISFQ</sequence>
<dbReference type="PANTHER" id="PTHR34478:SF1">
    <property type="entry name" value="PROTEIN LEMA"/>
    <property type="match status" value="1"/>
</dbReference>
<evidence type="ECO:0000256" key="3">
    <source>
        <dbReference type="ARBA" id="ARBA00022692"/>
    </source>
</evidence>
<dbReference type="PANTHER" id="PTHR34478">
    <property type="entry name" value="PROTEIN LEMA"/>
    <property type="match status" value="1"/>
</dbReference>
<keyword evidence="8" id="KW-1185">Reference proteome</keyword>
<dbReference type="AlphaFoldDB" id="A0A1N6DWF8"/>
<accession>A0A1N6DWF8</accession>
<dbReference type="SUPFAM" id="SSF140478">
    <property type="entry name" value="LemA-like"/>
    <property type="match status" value="1"/>
</dbReference>
<dbReference type="Proteomes" id="UP000185003">
    <property type="component" value="Unassembled WGS sequence"/>
</dbReference>
<dbReference type="RefSeq" id="WP_074238301.1">
    <property type="nucleotide sequence ID" value="NZ_FSRA01000001.1"/>
</dbReference>
<evidence type="ECO:0000256" key="1">
    <source>
        <dbReference type="ARBA" id="ARBA00004167"/>
    </source>
</evidence>
<dbReference type="EMBL" id="FSRA01000001">
    <property type="protein sequence ID" value="SIN75126.1"/>
    <property type="molecule type" value="Genomic_DNA"/>
</dbReference>
<dbReference type="Gene3D" id="1.20.1440.20">
    <property type="entry name" value="LemA-like domain"/>
    <property type="match status" value="1"/>
</dbReference>
<gene>
    <name evidence="7" type="ORF">SAMN04488055_1132</name>
</gene>
<protein>
    <submittedName>
        <fullName evidence="7">LemA protein</fullName>
    </submittedName>
</protein>
<keyword evidence="4 6" id="KW-1133">Transmembrane helix</keyword>
<dbReference type="InterPro" id="IPR007156">
    <property type="entry name" value="MamQ_LemA"/>
</dbReference>
<evidence type="ECO:0000313" key="8">
    <source>
        <dbReference type="Proteomes" id="UP000185003"/>
    </source>
</evidence>
<evidence type="ECO:0000256" key="2">
    <source>
        <dbReference type="ARBA" id="ARBA00008854"/>
    </source>
</evidence>
<evidence type="ECO:0000256" key="6">
    <source>
        <dbReference type="SAM" id="Phobius"/>
    </source>
</evidence>
<keyword evidence="3 6" id="KW-0812">Transmembrane</keyword>
<reference evidence="7 8" key="1">
    <citation type="submission" date="2016-11" db="EMBL/GenBank/DDBJ databases">
        <authorList>
            <person name="Jaros S."/>
            <person name="Januszkiewicz K."/>
            <person name="Wedrychowicz H."/>
        </authorList>
    </citation>
    <scope>NUCLEOTIDE SEQUENCE [LARGE SCALE GENOMIC DNA]</scope>
    <source>
        <strain evidence="7 8">DSM 24787</strain>
    </source>
</reference>
<dbReference type="STRING" id="536979.SAMN04488055_1132"/>
<evidence type="ECO:0000256" key="5">
    <source>
        <dbReference type="ARBA" id="ARBA00023136"/>
    </source>
</evidence>
<comment type="similarity">
    <text evidence="2">Belongs to the LemA family.</text>
</comment>
<dbReference type="Pfam" id="PF04011">
    <property type="entry name" value="LemA"/>
    <property type="match status" value="1"/>
</dbReference>
<evidence type="ECO:0000313" key="7">
    <source>
        <dbReference type="EMBL" id="SIN75126.1"/>
    </source>
</evidence>
<proteinExistence type="inferred from homology"/>
<evidence type="ECO:0000256" key="4">
    <source>
        <dbReference type="ARBA" id="ARBA00022989"/>
    </source>
</evidence>
<organism evidence="7 8">
    <name type="scientific">Chitinophaga niabensis</name>
    <dbReference type="NCBI Taxonomy" id="536979"/>
    <lineage>
        <taxon>Bacteria</taxon>
        <taxon>Pseudomonadati</taxon>
        <taxon>Bacteroidota</taxon>
        <taxon>Chitinophagia</taxon>
        <taxon>Chitinophagales</taxon>
        <taxon>Chitinophagaceae</taxon>
        <taxon>Chitinophaga</taxon>
    </lineage>
</organism>
<comment type="subcellular location">
    <subcellularLocation>
        <location evidence="1">Membrane</location>
        <topology evidence="1">Single-pass membrane protein</topology>
    </subcellularLocation>
</comment>
<dbReference type="OrthoDB" id="9804152at2"/>